<sequence length="828" mass="93134">MATVLPLRVICRRVSWVSGDDGTEPQKVTGFFVDDPRRLGVQRFDIVSYRWGRKAKPWTCRQPGPDWDGLPGVNWKVKIRKAKLKEILRLMDEADIDYLWTDCVCLDQENAAEKLAEVGQMYEYYKNAEQCHIILDMDDGAEGESEEGEQQEDEEDQEAENGGGADQPLGAPSTIYNPVWEPQTIIDDLKFLDHILHHMVGAARATDALLSTNVVRQLSEWAQAPWRFPVSQAAVRAAAVEPGVLNCYATCVSQVRSLFRNLYFSRVWTFQEMLLGKNITMWGVNPDDMKCIGQFGTWMDLAIDASDKAVKLRDWVDECRKFNTRGINAILQVIEEDLLTLRFLRTQVQGINSARTDIISGGPYWWRDNYKGICNIFSAISIWPRKCEQRADIFYGLLGVFSGLFAEDEIRELGKLNADNGNGDNIDPIAFAFFKQLSLKTDRAWTRLAISSGERDAWDWIPVAANPEHIRTTDIFAGVVDLGFLRPKGRVKTVAITGLQGTPRPYIRLLPRQQPKDWGFHFVFRGCNAGKKVKISTWKKEPIPLNDQLHPVAGDETGRILVQCSTILGALLDPAGWVVQYRRRLLDKLQPRWRVTDPNAKPAGWVDRCVSGTPWEDPAFELIRPHNHSMNYVLRDFTGCQSRLYSDSTRSVSCEMRVSCGCVVDAPFYLVLEALIAVQGSFLGETALGLDRDSRIFLQDGVGLIQPGDVGKGFQVVAFGGDVNAHRTYAASCRSVKKNKPVPSGTLAWPRGRAIVRENFRHGAGDMMRDYGYIRTGGYVREDGYMQVGGSGNLLICRSTPLDGYRIAGVCVDDFIENKKGEKKVIIR</sequence>
<gene>
    <name evidence="3" type="ORF">N658DRAFT_159790</name>
</gene>
<evidence type="ECO:0000256" key="1">
    <source>
        <dbReference type="SAM" id="MobiDB-lite"/>
    </source>
</evidence>
<dbReference type="PANTHER" id="PTHR24148">
    <property type="entry name" value="ANKYRIN REPEAT DOMAIN-CONTAINING PROTEIN 39 HOMOLOG-RELATED"/>
    <property type="match status" value="1"/>
</dbReference>
<comment type="caution">
    <text evidence="3">The sequence shown here is derived from an EMBL/GenBank/DDBJ whole genome shotgun (WGS) entry which is preliminary data.</text>
</comment>
<reference evidence="3" key="2">
    <citation type="submission" date="2023-05" db="EMBL/GenBank/DDBJ databases">
        <authorList>
            <consortium name="Lawrence Berkeley National Laboratory"/>
            <person name="Steindorff A."/>
            <person name="Hensen N."/>
            <person name="Bonometti L."/>
            <person name="Westerberg I."/>
            <person name="Brannstrom I.O."/>
            <person name="Guillou S."/>
            <person name="Cros-Aarteil S."/>
            <person name="Calhoun S."/>
            <person name="Haridas S."/>
            <person name="Kuo A."/>
            <person name="Mondo S."/>
            <person name="Pangilinan J."/>
            <person name="Riley R."/>
            <person name="Labutti K."/>
            <person name="Andreopoulos B."/>
            <person name="Lipzen A."/>
            <person name="Chen C."/>
            <person name="Yanf M."/>
            <person name="Daum C."/>
            <person name="Ng V."/>
            <person name="Clum A."/>
            <person name="Ohm R."/>
            <person name="Martin F."/>
            <person name="Silar P."/>
            <person name="Natvig D."/>
            <person name="Lalanne C."/>
            <person name="Gautier V."/>
            <person name="Ament-Velasquez S.L."/>
            <person name="Kruys A."/>
            <person name="Hutchinson M.I."/>
            <person name="Powell A.J."/>
            <person name="Barry K."/>
            <person name="Miller A.N."/>
            <person name="Grigoriev I.V."/>
            <person name="Debuchy R."/>
            <person name="Gladieux P."/>
            <person name="Thoren M.H."/>
            <person name="Johannesson H."/>
        </authorList>
    </citation>
    <scope>NUCLEOTIDE SEQUENCE</scope>
    <source>
        <strain evidence="3">CBS 757.83</strain>
    </source>
</reference>
<evidence type="ECO:0000313" key="3">
    <source>
        <dbReference type="EMBL" id="KAK4099513.1"/>
    </source>
</evidence>
<reference evidence="3" key="1">
    <citation type="journal article" date="2023" name="Mol. Phylogenet. Evol.">
        <title>Genome-scale phylogeny and comparative genomics of the fungal order Sordariales.</title>
        <authorList>
            <person name="Hensen N."/>
            <person name="Bonometti L."/>
            <person name="Westerberg I."/>
            <person name="Brannstrom I.O."/>
            <person name="Guillou S."/>
            <person name="Cros-Aarteil S."/>
            <person name="Calhoun S."/>
            <person name="Haridas S."/>
            <person name="Kuo A."/>
            <person name="Mondo S."/>
            <person name="Pangilinan J."/>
            <person name="Riley R."/>
            <person name="LaButti K."/>
            <person name="Andreopoulos B."/>
            <person name="Lipzen A."/>
            <person name="Chen C."/>
            <person name="Yan M."/>
            <person name="Daum C."/>
            <person name="Ng V."/>
            <person name="Clum A."/>
            <person name="Steindorff A."/>
            <person name="Ohm R.A."/>
            <person name="Martin F."/>
            <person name="Silar P."/>
            <person name="Natvig D.O."/>
            <person name="Lalanne C."/>
            <person name="Gautier V."/>
            <person name="Ament-Velasquez S.L."/>
            <person name="Kruys A."/>
            <person name="Hutchinson M.I."/>
            <person name="Powell A.J."/>
            <person name="Barry K."/>
            <person name="Miller A.N."/>
            <person name="Grigoriev I.V."/>
            <person name="Debuchy R."/>
            <person name="Gladieux P."/>
            <person name="Hiltunen Thoren M."/>
            <person name="Johannesson H."/>
        </authorList>
    </citation>
    <scope>NUCLEOTIDE SEQUENCE</scope>
    <source>
        <strain evidence="3">CBS 757.83</strain>
    </source>
</reference>
<dbReference type="Pfam" id="PF06985">
    <property type="entry name" value="HET"/>
    <property type="match status" value="1"/>
</dbReference>
<feature type="region of interest" description="Disordered" evidence="1">
    <location>
        <begin position="141"/>
        <end position="173"/>
    </location>
</feature>
<dbReference type="InterPro" id="IPR052895">
    <property type="entry name" value="HetReg/Transcr_Mod"/>
</dbReference>
<proteinExistence type="predicted"/>
<dbReference type="InterPro" id="IPR010730">
    <property type="entry name" value="HET"/>
</dbReference>
<evidence type="ECO:0000313" key="4">
    <source>
        <dbReference type="Proteomes" id="UP001305647"/>
    </source>
</evidence>
<feature type="domain" description="Heterokaryon incompatibility" evidence="2">
    <location>
        <begin position="45"/>
        <end position="272"/>
    </location>
</feature>
<dbReference type="AlphaFoldDB" id="A0AAN6PXA4"/>
<keyword evidence="4" id="KW-1185">Reference proteome</keyword>
<dbReference type="Proteomes" id="UP001305647">
    <property type="component" value="Unassembled WGS sequence"/>
</dbReference>
<organism evidence="3 4">
    <name type="scientific">Parathielavia hyrcaniae</name>
    <dbReference type="NCBI Taxonomy" id="113614"/>
    <lineage>
        <taxon>Eukaryota</taxon>
        <taxon>Fungi</taxon>
        <taxon>Dikarya</taxon>
        <taxon>Ascomycota</taxon>
        <taxon>Pezizomycotina</taxon>
        <taxon>Sordariomycetes</taxon>
        <taxon>Sordariomycetidae</taxon>
        <taxon>Sordariales</taxon>
        <taxon>Chaetomiaceae</taxon>
        <taxon>Parathielavia</taxon>
    </lineage>
</organism>
<name>A0AAN6PXA4_9PEZI</name>
<feature type="compositionally biased region" description="Acidic residues" evidence="1">
    <location>
        <begin position="141"/>
        <end position="159"/>
    </location>
</feature>
<protein>
    <recommendedName>
        <fullName evidence="2">Heterokaryon incompatibility domain-containing protein</fullName>
    </recommendedName>
</protein>
<accession>A0AAN6PXA4</accession>
<dbReference type="PANTHER" id="PTHR24148:SF64">
    <property type="entry name" value="HETEROKARYON INCOMPATIBILITY DOMAIN-CONTAINING PROTEIN"/>
    <property type="match status" value="1"/>
</dbReference>
<dbReference type="EMBL" id="MU863648">
    <property type="protein sequence ID" value="KAK4099513.1"/>
    <property type="molecule type" value="Genomic_DNA"/>
</dbReference>
<evidence type="ECO:0000259" key="2">
    <source>
        <dbReference type="Pfam" id="PF06985"/>
    </source>
</evidence>